<feature type="transmembrane region" description="Helical" evidence="1">
    <location>
        <begin position="52"/>
        <end position="72"/>
    </location>
</feature>
<keyword evidence="1" id="KW-0472">Membrane</keyword>
<comment type="caution">
    <text evidence="2">The sequence shown here is derived from an EMBL/GenBank/DDBJ whole genome shotgun (WGS) entry which is preliminary data.</text>
</comment>
<accession>A0A022PLF5</accession>
<feature type="transmembrane region" description="Helical" evidence="1">
    <location>
        <begin position="78"/>
        <end position="101"/>
    </location>
</feature>
<keyword evidence="1" id="KW-0812">Transmembrane</keyword>
<reference evidence="2 3" key="1">
    <citation type="submission" date="2014-03" db="EMBL/GenBank/DDBJ databases">
        <title>Draft Genome of Photorhabdus luminescens BA1, an Egyptian Isolate.</title>
        <authorList>
            <person name="Ghazal S."/>
            <person name="Hurst S.G.IV."/>
            <person name="Morris K."/>
            <person name="Thomas K."/>
            <person name="Tisa L.S."/>
        </authorList>
    </citation>
    <scope>NUCLEOTIDE SEQUENCE [LARGE SCALE GENOMIC DNA]</scope>
    <source>
        <strain evidence="2 3">BA1</strain>
    </source>
</reference>
<keyword evidence="3" id="KW-1185">Reference proteome</keyword>
<sequence>MIAYIPLILMVLSLLGFLACFICFGLSRKVSLRSVKSPLLFFDFCFFNKNKLTNFSMIILFVIYISGIWFEFIKNGNLISFAGYFIGVFAILIFLIHCRFFSKRKFAHRNNIEFIKEFVFEMEISLQNTSLWLSRLFYIVWLYLFFST</sequence>
<organism evidence="2 3">
    <name type="scientific">Photorhabdus aegyptia</name>
    <dbReference type="NCBI Taxonomy" id="2805098"/>
    <lineage>
        <taxon>Bacteria</taxon>
        <taxon>Pseudomonadati</taxon>
        <taxon>Pseudomonadota</taxon>
        <taxon>Gammaproteobacteria</taxon>
        <taxon>Enterobacterales</taxon>
        <taxon>Morganellaceae</taxon>
        <taxon>Photorhabdus</taxon>
    </lineage>
</organism>
<dbReference type="RefSeq" id="WP_036776660.1">
    <property type="nucleotide sequence ID" value="NZ_CAWLTM010000104.1"/>
</dbReference>
<feature type="transmembrane region" description="Helical" evidence="1">
    <location>
        <begin position="6"/>
        <end position="26"/>
    </location>
</feature>
<gene>
    <name evidence="2" type="ORF">BA1DRAFT_01001</name>
</gene>
<name>A0A022PLF5_9GAMM</name>
<evidence type="ECO:0000313" key="3">
    <source>
        <dbReference type="Proteomes" id="UP000023464"/>
    </source>
</evidence>
<keyword evidence="1" id="KW-1133">Transmembrane helix</keyword>
<dbReference type="Proteomes" id="UP000023464">
    <property type="component" value="Unassembled WGS sequence"/>
</dbReference>
<proteinExistence type="predicted"/>
<evidence type="ECO:0000313" key="2">
    <source>
        <dbReference type="EMBL" id="EYU16349.1"/>
    </source>
</evidence>
<evidence type="ECO:0000256" key="1">
    <source>
        <dbReference type="SAM" id="Phobius"/>
    </source>
</evidence>
<protein>
    <submittedName>
        <fullName evidence="2">Uncharacterized protein</fullName>
    </submittedName>
</protein>
<dbReference type="AlphaFoldDB" id="A0A022PLF5"/>
<dbReference type="EMBL" id="JFGV01000011">
    <property type="protein sequence ID" value="EYU16349.1"/>
    <property type="molecule type" value="Genomic_DNA"/>
</dbReference>